<keyword evidence="2" id="KW-1185">Reference proteome</keyword>
<proteinExistence type="predicted"/>
<accession>A0A2I0AA74</accession>
<name>A0A2I0AA74_9ASPA</name>
<dbReference type="STRING" id="1088818.A0A2I0AA74"/>
<dbReference type="OrthoDB" id="678233at2759"/>
<evidence type="ECO:0000313" key="2">
    <source>
        <dbReference type="Proteomes" id="UP000236161"/>
    </source>
</evidence>
<dbReference type="AlphaFoldDB" id="A0A2I0AA74"/>
<gene>
    <name evidence="1" type="ORF">AXF42_Ash020414</name>
</gene>
<dbReference type="PANTHER" id="PTHR31972">
    <property type="entry name" value="EXPRESSED PROTEIN"/>
    <property type="match status" value="1"/>
</dbReference>
<evidence type="ECO:0000313" key="1">
    <source>
        <dbReference type="EMBL" id="PKA52453.1"/>
    </source>
</evidence>
<dbReference type="Pfam" id="PF05910">
    <property type="entry name" value="DUF868"/>
    <property type="match status" value="1"/>
</dbReference>
<organism evidence="1 2">
    <name type="scientific">Apostasia shenzhenica</name>
    <dbReference type="NCBI Taxonomy" id="1088818"/>
    <lineage>
        <taxon>Eukaryota</taxon>
        <taxon>Viridiplantae</taxon>
        <taxon>Streptophyta</taxon>
        <taxon>Embryophyta</taxon>
        <taxon>Tracheophyta</taxon>
        <taxon>Spermatophyta</taxon>
        <taxon>Magnoliopsida</taxon>
        <taxon>Liliopsida</taxon>
        <taxon>Asparagales</taxon>
        <taxon>Orchidaceae</taxon>
        <taxon>Apostasioideae</taxon>
        <taxon>Apostasia</taxon>
    </lineage>
</organism>
<sequence>MMRDFASCFGDHAIKVADASCSGRAVGGVTAPSAAAGSISPSQDLSVQSVITSIFRAKLCSGKPLLIVLTWSRSHVGPVLSVGVDDDRDFAHPWNLSPMNSQLLRKKKGTHSFVAGSSAVVVHWDFSAARHGMGPEPIDNFFVAIIVETELALLLGDQIGEFMRKLEDKLPVAGFSMVCRREHVVGRSLYSSTRARFDDGGKDHEITISCKGAGELFVCVDKKRVVHVARLSWNFRGNQTIFVNGSPVDLMWDMHEWCFGGPAGSAVFLFRRRSSLESRLWLEEEKKIGFSLLIQAFRRP</sequence>
<evidence type="ECO:0008006" key="3">
    <source>
        <dbReference type="Google" id="ProtNLM"/>
    </source>
</evidence>
<reference evidence="1 2" key="1">
    <citation type="journal article" date="2017" name="Nature">
        <title>The Apostasia genome and the evolution of orchids.</title>
        <authorList>
            <person name="Zhang G.Q."/>
            <person name="Liu K.W."/>
            <person name="Li Z."/>
            <person name="Lohaus R."/>
            <person name="Hsiao Y.Y."/>
            <person name="Niu S.C."/>
            <person name="Wang J.Y."/>
            <person name="Lin Y.C."/>
            <person name="Xu Q."/>
            <person name="Chen L.J."/>
            <person name="Yoshida K."/>
            <person name="Fujiwara S."/>
            <person name="Wang Z.W."/>
            <person name="Zhang Y.Q."/>
            <person name="Mitsuda N."/>
            <person name="Wang M."/>
            <person name="Liu G.H."/>
            <person name="Pecoraro L."/>
            <person name="Huang H.X."/>
            <person name="Xiao X.J."/>
            <person name="Lin M."/>
            <person name="Wu X.Y."/>
            <person name="Wu W.L."/>
            <person name="Chen Y.Y."/>
            <person name="Chang S.B."/>
            <person name="Sakamoto S."/>
            <person name="Ohme-Takagi M."/>
            <person name="Yagi M."/>
            <person name="Zeng S.J."/>
            <person name="Shen C.Y."/>
            <person name="Yeh C.M."/>
            <person name="Luo Y.B."/>
            <person name="Tsai W.C."/>
            <person name="Van de Peer Y."/>
            <person name="Liu Z.J."/>
        </authorList>
    </citation>
    <scope>NUCLEOTIDE SEQUENCE [LARGE SCALE GENOMIC DNA]</scope>
    <source>
        <strain evidence="2">cv. Shenzhen</strain>
        <tissue evidence="1">Stem</tissue>
    </source>
</reference>
<dbReference type="PANTHER" id="PTHR31972:SF48">
    <property type="entry name" value="OS04G0407500 PROTEIN"/>
    <property type="match status" value="1"/>
</dbReference>
<protein>
    <recommendedName>
        <fullName evidence="3">DUF868 domain-containing protein</fullName>
    </recommendedName>
</protein>
<dbReference type="Proteomes" id="UP000236161">
    <property type="component" value="Unassembled WGS sequence"/>
</dbReference>
<dbReference type="EMBL" id="KZ452004">
    <property type="protein sequence ID" value="PKA52453.1"/>
    <property type="molecule type" value="Genomic_DNA"/>
</dbReference>
<dbReference type="InterPro" id="IPR008586">
    <property type="entry name" value="DUF868_pln"/>
</dbReference>